<proteinExistence type="predicted"/>
<protein>
    <submittedName>
        <fullName evidence="2">Putative transcriptional regulator of viral defense system</fullName>
    </submittedName>
</protein>
<reference evidence="2 3" key="1">
    <citation type="submission" date="2020-08" db="EMBL/GenBank/DDBJ databases">
        <title>Genomic Encyclopedia of Type Strains, Phase III (KMG-III): the genomes of soil and plant-associated and newly described type strains.</title>
        <authorList>
            <person name="Whitman W."/>
        </authorList>
    </citation>
    <scope>NUCLEOTIDE SEQUENCE [LARGE SCALE GENOMIC DNA]</scope>
    <source>
        <strain evidence="2 3">CECT 3303</strain>
    </source>
</reference>
<sequence>MAMGGSLGRLSSVAEAQQGMMTTAQAEQLGVPRRDLGRLVAASALERLAYGVYRIAGAPRPRWEELRAAWLQLAPALPVDERNVDHGVVSHQSAALVHQLGLLEPLTHEFTVPPPRRVRSRRTDVVIHRAGLSPDEVEWADELLVTTPIRTVTDLCGIRIDGEHLSGVVADALTRRLVDEAELAAALERHAEAYGFATGREFLTFLSG</sequence>
<dbReference type="EMBL" id="JACHJJ010000016">
    <property type="protein sequence ID" value="MBB5965281.1"/>
    <property type="molecule type" value="Genomic_DNA"/>
</dbReference>
<keyword evidence="3" id="KW-1185">Reference proteome</keyword>
<dbReference type="InterPro" id="IPR025159">
    <property type="entry name" value="AbiEi_N"/>
</dbReference>
<accession>A0A841D4W1</accession>
<comment type="caution">
    <text evidence="2">The sequence shown here is derived from an EMBL/GenBank/DDBJ whole genome shotgun (WGS) entry which is preliminary data.</text>
</comment>
<feature type="domain" description="AbiEi antitoxin N-terminal" evidence="1">
    <location>
        <begin position="10"/>
        <end position="56"/>
    </location>
</feature>
<dbReference type="AlphaFoldDB" id="A0A841D4W1"/>
<gene>
    <name evidence="2" type="ORF">FHS22_004569</name>
</gene>
<evidence type="ECO:0000313" key="2">
    <source>
        <dbReference type="EMBL" id="MBB5965281.1"/>
    </source>
</evidence>
<dbReference type="RefSeq" id="WP_184944557.1">
    <property type="nucleotide sequence ID" value="NZ_BAAAWZ010000001.1"/>
</dbReference>
<dbReference type="Pfam" id="PF13338">
    <property type="entry name" value="AbiEi_4"/>
    <property type="match status" value="1"/>
</dbReference>
<dbReference type="Proteomes" id="UP000562352">
    <property type="component" value="Unassembled WGS sequence"/>
</dbReference>
<evidence type="ECO:0000313" key="3">
    <source>
        <dbReference type="Proteomes" id="UP000562352"/>
    </source>
</evidence>
<organism evidence="2 3">
    <name type="scientific">Planomonospora venezuelensis</name>
    <dbReference type="NCBI Taxonomy" id="1999"/>
    <lineage>
        <taxon>Bacteria</taxon>
        <taxon>Bacillati</taxon>
        <taxon>Actinomycetota</taxon>
        <taxon>Actinomycetes</taxon>
        <taxon>Streptosporangiales</taxon>
        <taxon>Streptosporangiaceae</taxon>
        <taxon>Planomonospora</taxon>
    </lineage>
</organism>
<name>A0A841D4W1_PLAVE</name>
<evidence type="ECO:0000259" key="1">
    <source>
        <dbReference type="Pfam" id="PF13338"/>
    </source>
</evidence>